<evidence type="ECO:0000313" key="2">
    <source>
        <dbReference type="Proteomes" id="UP000693672"/>
    </source>
</evidence>
<evidence type="ECO:0000313" key="1">
    <source>
        <dbReference type="EMBL" id="CAG7647964.1"/>
    </source>
</evidence>
<dbReference type="Proteomes" id="UP000693672">
    <property type="component" value="Unassembled WGS sequence"/>
</dbReference>
<accession>A0A916NRJ5</accession>
<dbReference type="EMBL" id="CAJVAS010000040">
    <property type="protein sequence ID" value="CAG7647964.1"/>
    <property type="molecule type" value="Genomic_DNA"/>
</dbReference>
<proteinExistence type="predicted"/>
<dbReference type="AlphaFoldDB" id="A0A916NRJ5"/>
<sequence>MTRSIALLLQIPSDWDVEIGTIGTVIAQSLPGRGSSIAWGKTVNGEL</sequence>
<reference evidence="1" key="1">
    <citation type="submission" date="2021-06" db="EMBL/GenBank/DDBJ databases">
        <authorList>
            <person name="Criscuolo A."/>
        </authorList>
    </citation>
    <scope>NUCLEOTIDE SEQUENCE</scope>
    <source>
        <strain evidence="1">CIP111600</strain>
    </source>
</reference>
<gene>
    <name evidence="1" type="ORF">PAESOLCIP111_05495</name>
</gene>
<dbReference type="RefSeq" id="WP_218095209.1">
    <property type="nucleotide sequence ID" value="NZ_CAJVAS010000040.1"/>
</dbReference>
<keyword evidence="2" id="KW-1185">Reference proteome</keyword>
<organism evidence="1 2">
    <name type="scientific">Paenibacillus solanacearum</name>
    <dbReference type="NCBI Taxonomy" id="2048548"/>
    <lineage>
        <taxon>Bacteria</taxon>
        <taxon>Bacillati</taxon>
        <taxon>Bacillota</taxon>
        <taxon>Bacilli</taxon>
        <taxon>Bacillales</taxon>
        <taxon>Paenibacillaceae</taxon>
        <taxon>Paenibacillus</taxon>
    </lineage>
</organism>
<comment type="caution">
    <text evidence="1">The sequence shown here is derived from an EMBL/GenBank/DDBJ whole genome shotgun (WGS) entry which is preliminary data.</text>
</comment>
<protein>
    <submittedName>
        <fullName evidence="1">Uncharacterized protein</fullName>
    </submittedName>
</protein>
<name>A0A916NRJ5_9BACL</name>